<keyword evidence="1" id="KW-1133">Transmembrane helix</keyword>
<evidence type="ECO:0000256" key="1">
    <source>
        <dbReference type="SAM" id="Phobius"/>
    </source>
</evidence>
<organism evidence="2 3">
    <name type="scientific">Ascaris lumbricoides</name>
    <name type="common">Giant roundworm</name>
    <dbReference type="NCBI Taxonomy" id="6252"/>
    <lineage>
        <taxon>Eukaryota</taxon>
        <taxon>Metazoa</taxon>
        <taxon>Ecdysozoa</taxon>
        <taxon>Nematoda</taxon>
        <taxon>Chromadorea</taxon>
        <taxon>Rhabditida</taxon>
        <taxon>Spirurina</taxon>
        <taxon>Ascaridomorpha</taxon>
        <taxon>Ascaridoidea</taxon>
        <taxon>Ascarididae</taxon>
        <taxon>Ascaris</taxon>
    </lineage>
</organism>
<dbReference type="Proteomes" id="UP000036681">
    <property type="component" value="Unplaced"/>
</dbReference>
<reference evidence="3" key="1">
    <citation type="submission" date="2017-02" db="UniProtKB">
        <authorList>
            <consortium name="WormBaseParasite"/>
        </authorList>
    </citation>
    <scope>IDENTIFICATION</scope>
</reference>
<protein>
    <submittedName>
        <fullName evidence="3">Regulatory protein zeste</fullName>
    </submittedName>
</protein>
<feature type="transmembrane region" description="Helical" evidence="1">
    <location>
        <begin position="266"/>
        <end position="285"/>
    </location>
</feature>
<keyword evidence="1" id="KW-0472">Membrane</keyword>
<dbReference type="WBParaSite" id="ALUE_0001491301-mRNA-1">
    <property type="protein sequence ID" value="ALUE_0001491301-mRNA-1"/>
    <property type="gene ID" value="ALUE_0001491301"/>
</dbReference>
<sequence>MVSRNERDRYLVALMREELANIGDELFGNSSTATNAWKRMEEAFSKRGLHAYENDLRFTFRIAAKCVKNKKKVASCKGKPIMLNDVELAIEELDEIYKRTKRINDADALELALALEKRWNELSIANRGTTARIYKEIAATLSKHNRYRVNNLAGLFEFVLPSRCDSRLQNKKKVASCKGKPIMLNDVELAIEELDEIYKRTKRINDADALELALALEKRWNELSIANRGTTARIYKEIAATLSKHNRYRVNNFAFIINQALRNAKVCYCCCCFSIFFAIFSSFTLL</sequence>
<keyword evidence="1" id="KW-0812">Transmembrane</keyword>
<evidence type="ECO:0000313" key="3">
    <source>
        <dbReference type="WBParaSite" id="ALUE_0001491301-mRNA-1"/>
    </source>
</evidence>
<dbReference type="AlphaFoldDB" id="A0A0M3IB71"/>
<evidence type="ECO:0000313" key="2">
    <source>
        <dbReference type="Proteomes" id="UP000036681"/>
    </source>
</evidence>
<accession>A0A0M3IB71</accession>
<keyword evidence="2" id="KW-1185">Reference proteome</keyword>
<proteinExistence type="predicted"/>
<name>A0A0M3IB71_ASCLU</name>